<dbReference type="PANTHER" id="PTHR32472">
    <property type="entry name" value="DNA REPAIR PROTEIN RADA"/>
    <property type="match status" value="1"/>
</dbReference>
<dbReference type="SMART" id="SM00382">
    <property type="entry name" value="AAA"/>
    <property type="match status" value="1"/>
</dbReference>
<proteinExistence type="inferred from homology"/>
<comment type="function">
    <text evidence="13">DNA-dependent ATPase involved in processing of recombination intermediates, plays a role in repairing DNA breaks. Stimulates the branch migration of RecA-mediated strand transfer reactions, allowing the 3' invading strand to extend heteroduplex DNA faster. Binds ssDNA in the presence of ADP but not other nucleotides, has ATPase activity that is stimulated by ssDNA and various branched DNA structures, but inhibited by SSB. Does not have RecA's homology-searching function.</text>
</comment>
<evidence type="ECO:0000256" key="10">
    <source>
        <dbReference type="ARBA" id="ARBA00023204"/>
    </source>
</evidence>
<evidence type="ECO:0000256" key="8">
    <source>
        <dbReference type="ARBA" id="ARBA00023016"/>
    </source>
</evidence>
<dbReference type="PANTHER" id="PTHR32472:SF10">
    <property type="entry name" value="DNA REPAIR PROTEIN RADA-LIKE PROTEIN"/>
    <property type="match status" value="1"/>
</dbReference>
<dbReference type="Proteomes" id="UP000199373">
    <property type="component" value="Unassembled WGS sequence"/>
</dbReference>
<dbReference type="Pfam" id="PF18073">
    <property type="entry name" value="Zn_ribbon_LapB"/>
    <property type="match status" value="1"/>
</dbReference>
<dbReference type="GO" id="GO:0003684">
    <property type="term" value="F:damaged DNA binding"/>
    <property type="evidence" value="ECO:0007669"/>
    <property type="project" value="InterPro"/>
</dbReference>
<dbReference type="GO" id="GO:0005524">
    <property type="term" value="F:ATP binding"/>
    <property type="evidence" value="ECO:0007669"/>
    <property type="project" value="UniProtKB-UniRule"/>
</dbReference>
<evidence type="ECO:0000256" key="13">
    <source>
        <dbReference type="RuleBase" id="RU003555"/>
    </source>
</evidence>
<comment type="function">
    <text evidence="11">Plays a role in repairing double-strand DNA breaks, probably involving stabilizing or processing branched DNA or blocked replication forks.</text>
</comment>
<dbReference type="NCBIfam" id="TIGR00416">
    <property type="entry name" value="sms"/>
    <property type="match status" value="1"/>
</dbReference>
<dbReference type="Gene3D" id="3.30.230.10">
    <property type="match status" value="1"/>
</dbReference>
<dbReference type="HAMAP" id="MF_01498">
    <property type="entry name" value="RadA_bact"/>
    <property type="match status" value="1"/>
</dbReference>
<keyword evidence="16" id="KW-1185">Reference proteome</keyword>
<dbReference type="CDD" id="cd01121">
    <property type="entry name" value="RadA_SMS_N"/>
    <property type="match status" value="1"/>
</dbReference>
<evidence type="ECO:0000256" key="6">
    <source>
        <dbReference type="ARBA" id="ARBA00022833"/>
    </source>
</evidence>
<dbReference type="InterPro" id="IPR003593">
    <property type="entry name" value="AAA+_ATPase"/>
</dbReference>
<evidence type="ECO:0000256" key="3">
    <source>
        <dbReference type="ARBA" id="ARBA00022763"/>
    </source>
</evidence>
<dbReference type="SUPFAM" id="SSF54211">
    <property type="entry name" value="Ribosomal protein S5 domain 2-like"/>
    <property type="match status" value="1"/>
</dbReference>
<dbReference type="InterPro" id="IPR041166">
    <property type="entry name" value="Rubredoxin_2"/>
</dbReference>
<evidence type="ECO:0000313" key="16">
    <source>
        <dbReference type="Proteomes" id="UP000199373"/>
    </source>
</evidence>
<keyword evidence="7 11" id="KW-0067">ATP-binding</keyword>
<feature type="binding site" evidence="11">
    <location>
        <begin position="140"/>
        <end position="147"/>
    </location>
    <ligand>
        <name>ATP</name>
        <dbReference type="ChEBI" id="CHEBI:30616"/>
    </ligand>
</feature>
<dbReference type="GO" id="GO:0016787">
    <property type="term" value="F:hydrolase activity"/>
    <property type="evidence" value="ECO:0007669"/>
    <property type="project" value="UniProtKB-KW"/>
</dbReference>
<dbReference type="GO" id="GO:0000725">
    <property type="term" value="P:recombinational repair"/>
    <property type="evidence" value="ECO:0007669"/>
    <property type="project" value="UniProtKB-UniRule"/>
</dbReference>
<dbReference type="GO" id="GO:0008270">
    <property type="term" value="F:zinc ion binding"/>
    <property type="evidence" value="ECO:0007669"/>
    <property type="project" value="UniProtKB-KW"/>
</dbReference>
<evidence type="ECO:0000259" key="14">
    <source>
        <dbReference type="PROSITE" id="PS50162"/>
    </source>
</evidence>
<evidence type="ECO:0000256" key="4">
    <source>
        <dbReference type="ARBA" id="ARBA00022771"/>
    </source>
</evidence>
<dbReference type="Pfam" id="PF13541">
    <property type="entry name" value="ChlI"/>
    <property type="match status" value="1"/>
</dbReference>
<evidence type="ECO:0000256" key="2">
    <source>
        <dbReference type="ARBA" id="ARBA00022741"/>
    </source>
</evidence>
<comment type="similarity">
    <text evidence="11 13">Belongs to the RecA family. RadA subfamily.</text>
</comment>
<dbReference type="AlphaFoldDB" id="A0A1I0MJW2"/>
<dbReference type="PRINTS" id="PR01874">
    <property type="entry name" value="DNAREPAIRADA"/>
</dbReference>
<evidence type="ECO:0000256" key="11">
    <source>
        <dbReference type="HAMAP-Rule" id="MF_01498"/>
    </source>
</evidence>
<dbReference type="GO" id="GO:0140664">
    <property type="term" value="F:ATP-dependent DNA damage sensor activity"/>
    <property type="evidence" value="ECO:0007669"/>
    <property type="project" value="InterPro"/>
</dbReference>
<evidence type="ECO:0000256" key="5">
    <source>
        <dbReference type="ARBA" id="ARBA00022801"/>
    </source>
</evidence>
<keyword evidence="4 13" id="KW-0863">Zinc-finger</keyword>
<evidence type="ECO:0000256" key="9">
    <source>
        <dbReference type="ARBA" id="ARBA00023125"/>
    </source>
</evidence>
<dbReference type="GO" id="GO:0005829">
    <property type="term" value="C:cytosol"/>
    <property type="evidence" value="ECO:0007669"/>
    <property type="project" value="TreeGrafter"/>
</dbReference>
<evidence type="ECO:0000313" key="15">
    <source>
        <dbReference type="EMBL" id="SEV88668.1"/>
    </source>
</evidence>
<keyword evidence="9 11" id="KW-0238">DNA-binding</keyword>
<evidence type="ECO:0000256" key="1">
    <source>
        <dbReference type="ARBA" id="ARBA00022723"/>
    </source>
</evidence>
<keyword evidence="10 11" id="KW-0234">DNA repair</keyword>
<keyword evidence="6 13" id="KW-0862">Zinc</keyword>
<keyword evidence="2 11" id="KW-0547">Nucleotide-binding</keyword>
<dbReference type="Gene3D" id="3.40.50.300">
    <property type="entry name" value="P-loop containing nucleotide triphosphate hydrolases"/>
    <property type="match status" value="1"/>
</dbReference>
<dbReference type="InterPro" id="IPR014721">
    <property type="entry name" value="Ribsml_uS5_D2-typ_fold_subgr"/>
</dbReference>
<feature type="domain" description="RecA family profile 1" evidence="14">
    <location>
        <begin position="111"/>
        <end position="268"/>
    </location>
</feature>
<dbReference type="InterPro" id="IPR004504">
    <property type="entry name" value="DNA_repair_RadA"/>
</dbReference>
<sequence>MEHKDTKTQRKVKKEKNIISLWFCLHFYIYLCNTMAKDKIAYVCSNCGQESQKWIGKCPSCGQWNTFKEIRIANDTGTQAARSAAASLRSGVQSHTQGNHVLRLKDISNHDDPRIDMHDEELNRVLGGGLVPGSIILLGGEPGIGKSTLSLQTMLSMPDKRILYVSGEESAHQLKMRANRLTTNRTSADNLSNGLDNFLILCENSLEHIFDHIKAEQPEIVVIDSIQTIMTEDVESSAGSIAQVRECASALLRFAKSSGVPVILIGHITKEGTLAGPKILEHIVDTVIQFEGDQHYMYRILRSMKNRFGSTSELGIYEMQQNGLRQVSNPSELLLTQDHEGLSGIAISSAIEGVRPFLVETQALVSTAAYGTPQRSATGFDQRRLNMLLAVLEKRVGFKLMQKDVFINIAGGLRVTDLAIDLSVIAAVLSSNVDTPIESGWCMAGEVGLSGEVRPVNRIEQRIAEAEKLGFSDMIIPKYNMQGVDARKYHITLHPVRKVEEALRLLFG</sequence>
<dbReference type="FunFam" id="3.30.230.10:FF:000049">
    <property type="entry name" value="DNA repair protein RadA"/>
    <property type="match status" value="1"/>
</dbReference>
<dbReference type="InterPro" id="IPR020588">
    <property type="entry name" value="RecA_ATP-bd"/>
</dbReference>
<keyword evidence="8 11" id="KW-0346">Stress response</keyword>
<dbReference type="Pfam" id="PF13481">
    <property type="entry name" value="AAA_25"/>
    <property type="match status" value="1"/>
</dbReference>
<keyword evidence="1 11" id="KW-0479">Metal-binding</keyword>
<dbReference type="FunFam" id="3.40.50.300:FF:000050">
    <property type="entry name" value="DNA repair protein RadA"/>
    <property type="match status" value="1"/>
</dbReference>
<keyword evidence="5" id="KW-0378">Hydrolase</keyword>
<protein>
    <recommendedName>
        <fullName evidence="11 12">DNA repair protein RadA</fullName>
    </recommendedName>
</protein>
<evidence type="ECO:0000256" key="7">
    <source>
        <dbReference type="ARBA" id="ARBA00022840"/>
    </source>
</evidence>
<organism evidence="15 16">
    <name type="scientific">Prevotella aff. ruminicola Tc2-24</name>
    <dbReference type="NCBI Taxonomy" id="81582"/>
    <lineage>
        <taxon>Bacteria</taxon>
        <taxon>Pseudomonadati</taxon>
        <taxon>Bacteroidota</taxon>
        <taxon>Bacteroidia</taxon>
        <taxon>Bacteroidales</taxon>
        <taxon>Prevotellaceae</taxon>
        <taxon>Prevotella</taxon>
    </lineage>
</organism>
<keyword evidence="3 11" id="KW-0227">DNA damage</keyword>
<comment type="domain">
    <text evidence="11">The middle region has homology to RecA with ATPase motifs including the RadA KNRFG motif, while the C-terminus is homologous to Lon protease.</text>
</comment>
<dbReference type="SUPFAM" id="SSF52540">
    <property type="entry name" value="P-loop containing nucleoside triphosphate hydrolases"/>
    <property type="match status" value="1"/>
</dbReference>
<gene>
    <name evidence="11" type="primary">radA</name>
    <name evidence="15" type="ORF">SAMN04487850_0733</name>
</gene>
<dbReference type="EMBL" id="FOIQ01000001">
    <property type="protein sequence ID" value="SEV88668.1"/>
    <property type="molecule type" value="Genomic_DNA"/>
</dbReference>
<feature type="short sequence motif" description="RadA KNRFG motif" evidence="11">
    <location>
        <begin position="305"/>
        <end position="309"/>
    </location>
</feature>
<dbReference type="InterPro" id="IPR027417">
    <property type="entry name" value="P-loop_NTPase"/>
</dbReference>
<reference evidence="15 16" key="1">
    <citation type="submission" date="2016-10" db="EMBL/GenBank/DDBJ databases">
        <authorList>
            <person name="de Groot N.N."/>
        </authorList>
    </citation>
    <scope>NUCLEOTIDE SEQUENCE [LARGE SCALE GENOMIC DNA]</scope>
    <source>
        <strain evidence="15 16">TC2-24</strain>
    </source>
</reference>
<evidence type="ECO:0000256" key="12">
    <source>
        <dbReference type="NCBIfam" id="TIGR00416"/>
    </source>
</evidence>
<dbReference type="PROSITE" id="PS50162">
    <property type="entry name" value="RECA_2"/>
    <property type="match status" value="1"/>
</dbReference>
<name>A0A1I0MJW2_9BACT</name>
<feature type="region of interest" description="Lon-protease-like" evidence="11">
    <location>
        <begin position="404"/>
        <end position="508"/>
    </location>
</feature>
<dbReference type="InterPro" id="IPR020568">
    <property type="entry name" value="Ribosomal_Su5_D2-typ_SF"/>
</dbReference>
<accession>A0A1I0MJW2</accession>